<evidence type="ECO:0000256" key="2">
    <source>
        <dbReference type="SAM" id="SignalP"/>
    </source>
</evidence>
<accession>A0A7W7WHS0</accession>
<gene>
    <name evidence="3" type="ORF">F4556_002334</name>
</gene>
<evidence type="ECO:0000256" key="1">
    <source>
        <dbReference type="SAM" id="MobiDB-lite"/>
    </source>
</evidence>
<proteinExistence type="predicted"/>
<feature type="chain" id="PRO_5031080681" evidence="2">
    <location>
        <begin position="27"/>
        <end position="57"/>
    </location>
</feature>
<feature type="region of interest" description="Disordered" evidence="1">
    <location>
        <begin position="27"/>
        <end position="57"/>
    </location>
</feature>
<dbReference type="AlphaFoldDB" id="A0A7W7WHS0"/>
<comment type="caution">
    <text evidence="3">The sequence shown here is derived from an EMBL/GenBank/DDBJ whole genome shotgun (WGS) entry which is preliminary data.</text>
</comment>
<dbReference type="RefSeq" id="WP_184914044.1">
    <property type="nucleotide sequence ID" value="NZ_JACHJR010000001.1"/>
</dbReference>
<feature type="signal peptide" evidence="2">
    <location>
        <begin position="1"/>
        <end position="26"/>
    </location>
</feature>
<keyword evidence="2" id="KW-0732">Signal</keyword>
<name>A0A7W7WHS0_9ACTN</name>
<keyword evidence="4" id="KW-1185">Reference proteome</keyword>
<reference evidence="3 4" key="1">
    <citation type="submission" date="2020-08" db="EMBL/GenBank/DDBJ databases">
        <title>Sequencing the genomes of 1000 actinobacteria strains.</title>
        <authorList>
            <person name="Klenk H.-P."/>
        </authorList>
    </citation>
    <scope>NUCLEOTIDE SEQUENCE [LARGE SCALE GENOMIC DNA]</scope>
    <source>
        <strain evidence="3 4">DSM 44786</strain>
    </source>
</reference>
<dbReference type="EMBL" id="JACHJR010000001">
    <property type="protein sequence ID" value="MBB4946799.1"/>
    <property type="molecule type" value="Genomic_DNA"/>
</dbReference>
<dbReference type="Proteomes" id="UP000573327">
    <property type="component" value="Unassembled WGS sequence"/>
</dbReference>
<evidence type="ECO:0000313" key="4">
    <source>
        <dbReference type="Proteomes" id="UP000573327"/>
    </source>
</evidence>
<feature type="compositionally biased region" description="Polar residues" evidence="1">
    <location>
        <begin position="39"/>
        <end position="57"/>
    </location>
</feature>
<protein>
    <submittedName>
        <fullName evidence="3">Uncharacterized protein</fullName>
    </submittedName>
</protein>
<evidence type="ECO:0000313" key="3">
    <source>
        <dbReference type="EMBL" id="MBB4946799.1"/>
    </source>
</evidence>
<organism evidence="3 4">
    <name type="scientific">Kitasatospora gansuensis</name>
    <dbReference type="NCBI Taxonomy" id="258050"/>
    <lineage>
        <taxon>Bacteria</taxon>
        <taxon>Bacillati</taxon>
        <taxon>Actinomycetota</taxon>
        <taxon>Actinomycetes</taxon>
        <taxon>Kitasatosporales</taxon>
        <taxon>Streptomycetaceae</taxon>
        <taxon>Kitasatospora</taxon>
    </lineage>
</organism>
<sequence>MRKIASLALAAVAAVLIGLTASSAYADEVEPTPDPPKVTSPSPTATVFSLNDTHWGG</sequence>